<dbReference type="EMBL" id="VNJI01000029">
    <property type="protein sequence ID" value="TVY08007.1"/>
    <property type="molecule type" value="Genomic_DNA"/>
</dbReference>
<feature type="domain" description="Gfo/Idh/MocA-like oxidoreductase N-terminal" evidence="2">
    <location>
        <begin position="4"/>
        <end position="123"/>
    </location>
</feature>
<dbReference type="Gene3D" id="3.30.360.10">
    <property type="entry name" value="Dihydrodipicolinate Reductase, domain 2"/>
    <property type="match status" value="1"/>
</dbReference>
<dbReference type="Gene3D" id="3.40.50.720">
    <property type="entry name" value="NAD(P)-binding Rossmann-like Domain"/>
    <property type="match status" value="1"/>
</dbReference>
<comment type="similarity">
    <text evidence="1">Belongs to the Gfo/Idh/MocA family.</text>
</comment>
<sequence length="348" mass="39067">MKKKVALIGNGQVAEKVHIAYYNTREDIEIVAVVGATEENVKQFAARHNIPSFYTNAEEMYLVEKPDIISVCTPNRFHFDNVMQALKHNCDVLCEKPPAISAEDAKKMFEYAKQKGKILAYNFHHRFADDVTELKNKIDQGILGEIYFVKVTALRRNAIPGWGTFINKEAQGGGPLIDIGIHMLDAAMYVLGYPKVKKVTAKLFQKIGIKKSEGAFGSWDPKKYTVEDSLFSYIELENGGLIQLETSFALNLKLDAREKTIMNVELCGDEAGATMFPAEIYKDDKGELVSLFKREAADEDRHTKSMQAFVNRCLGGNDRLADGEEGYSIQKLVETIYQSAEKNESVEL</sequence>
<dbReference type="InterPro" id="IPR004104">
    <property type="entry name" value="Gfo/Idh/MocA-like_OxRdtase_C"/>
</dbReference>
<organism evidence="4 5">
    <name type="scientific">Paenibacillus cremeus</name>
    <dbReference type="NCBI Taxonomy" id="2163881"/>
    <lineage>
        <taxon>Bacteria</taxon>
        <taxon>Bacillati</taxon>
        <taxon>Bacillota</taxon>
        <taxon>Bacilli</taxon>
        <taxon>Bacillales</taxon>
        <taxon>Paenibacillaceae</taxon>
        <taxon>Paenibacillus</taxon>
    </lineage>
</organism>
<dbReference type="Proteomes" id="UP000317036">
    <property type="component" value="Unassembled WGS sequence"/>
</dbReference>
<evidence type="ECO:0000313" key="5">
    <source>
        <dbReference type="Proteomes" id="UP000317036"/>
    </source>
</evidence>
<dbReference type="InterPro" id="IPR036291">
    <property type="entry name" value="NAD(P)-bd_dom_sf"/>
</dbReference>
<dbReference type="InterPro" id="IPR000683">
    <property type="entry name" value="Gfo/Idh/MocA-like_OxRdtase_N"/>
</dbReference>
<dbReference type="PANTHER" id="PTHR43249:SF1">
    <property type="entry name" value="D-GLUCOSIDE 3-DEHYDROGENASE"/>
    <property type="match status" value="1"/>
</dbReference>
<dbReference type="PANTHER" id="PTHR43249">
    <property type="entry name" value="UDP-N-ACETYL-2-AMINO-2-DEOXY-D-GLUCURONATE OXIDASE"/>
    <property type="match status" value="1"/>
</dbReference>
<reference evidence="4 5" key="1">
    <citation type="submission" date="2019-07" db="EMBL/GenBank/DDBJ databases">
        <authorList>
            <person name="Kim J."/>
        </authorList>
    </citation>
    <scope>NUCLEOTIDE SEQUENCE [LARGE SCALE GENOMIC DNA]</scope>
    <source>
        <strain evidence="4 5">JC52</strain>
    </source>
</reference>
<gene>
    <name evidence="4" type="ORF">FPZ49_21280</name>
</gene>
<evidence type="ECO:0000313" key="4">
    <source>
        <dbReference type="EMBL" id="TVY08007.1"/>
    </source>
</evidence>
<dbReference type="Pfam" id="PF01408">
    <property type="entry name" value="GFO_IDH_MocA"/>
    <property type="match status" value="1"/>
</dbReference>
<dbReference type="OrthoDB" id="9815825at2"/>
<proteinExistence type="inferred from homology"/>
<keyword evidence="5" id="KW-1185">Reference proteome</keyword>
<evidence type="ECO:0000256" key="1">
    <source>
        <dbReference type="ARBA" id="ARBA00010928"/>
    </source>
</evidence>
<dbReference type="SUPFAM" id="SSF51735">
    <property type="entry name" value="NAD(P)-binding Rossmann-fold domains"/>
    <property type="match status" value="1"/>
</dbReference>
<dbReference type="GO" id="GO:0000166">
    <property type="term" value="F:nucleotide binding"/>
    <property type="evidence" value="ECO:0007669"/>
    <property type="project" value="InterPro"/>
</dbReference>
<dbReference type="InterPro" id="IPR052515">
    <property type="entry name" value="Gfo/Idh/MocA_Oxidoreductase"/>
</dbReference>
<comment type="caution">
    <text evidence="4">The sequence shown here is derived from an EMBL/GenBank/DDBJ whole genome shotgun (WGS) entry which is preliminary data.</text>
</comment>
<dbReference type="SUPFAM" id="SSF55347">
    <property type="entry name" value="Glyceraldehyde-3-phosphate dehydrogenase-like, C-terminal domain"/>
    <property type="match status" value="1"/>
</dbReference>
<evidence type="ECO:0000259" key="2">
    <source>
        <dbReference type="Pfam" id="PF01408"/>
    </source>
</evidence>
<accession>A0A559K7B4</accession>
<dbReference type="Pfam" id="PF02894">
    <property type="entry name" value="GFO_IDH_MocA_C"/>
    <property type="match status" value="1"/>
</dbReference>
<dbReference type="RefSeq" id="WP_144850717.1">
    <property type="nucleotide sequence ID" value="NZ_VNJI01000029.1"/>
</dbReference>
<protein>
    <submittedName>
        <fullName evidence="4">Gfo/Idh/MocA family oxidoreductase</fullName>
    </submittedName>
</protein>
<evidence type="ECO:0000259" key="3">
    <source>
        <dbReference type="Pfam" id="PF02894"/>
    </source>
</evidence>
<dbReference type="AlphaFoldDB" id="A0A559K7B4"/>
<name>A0A559K7B4_9BACL</name>
<feature type="domain" description="Gfo/Idh/MocA-like oxidoreductase C-terminal" evidence="3">
    <location>
        <begin position="135"/>
        <end position="348"/>
    </location>
</feature>